<keyword evidence="5" id="KW-0732">Signal</keyword>
<evidence type="ECO:0000256" key="4">
    <source>
        <dbReference type="PROSITE-ProRule" id="PRU00433"/>
    </source>
</evidence>
<evidence type="ECO:0000313" key="7">
    <source>
        <dbReference type="EMBL" id="QQP88959.1"/>
    </source>
</evidence>
<dbReference type="PANTHER" id="PTHR35008">
    <property type="entry name" value="BLL4482 PROTEIN-RELATED"/>
    <property type="match status" value="1"/>
</dbReference>
<gene>
    <name evidence="7" type="ORF">IGS68_23585</name>
</gene>
<evidence type="ECO:0000256" key="2">
    <source>
        <dbReference type="ARBA" id="ARBA00022723"/>
    </source>
</evidence>
<dbReference type="PROSITE" id="PS51007">
    <property type="entry name" value="CYTC"/>
    <property type="match status" value="1"/>
</dbReference>
<evidence type="ECO:0000256" key="1">
    <source>
        <dbReference type="ARBA" id="ARBA00022617"/>
    </source>
</evidence>
<keyword evidence="3 4" id="KW-0408">Iron</keyword>
<feature type="domain" description="Cytochrome c" evidence="6">
    <location>
        <begin position="65"/>
        <end position="152"/>
    </location>
</feature>
<keyword evidence="2 4" id="KW-0479">Metal-binding</keyword>
<dbReference type="SUPFAM" id="SSF46626">
    <property type="entry name" value="Cytochrome c"/>
    <property type="match status" value="1"/>
</dbReference>
<evidence type="ECO:0000259" key="6">
    <source>
        <dbReference type="PROSITE" id="PS51007"/>
    </source>
</evidence>
<dbReference type="InterPro" id="IPR051459">
    <property type="entry name" value="Cytochrome_c-type_DH"/>
</dbReference>
<dbReference type="RefSeq" id="WP_201074590.1">
    <property type="nucleotide sequence ID" value="NZ_CP067420.1"/>
</dbReference>
<accession>A0ABX7B3P2</accession>
<feature type="signal peptide" evidence="5">
    <location>
        <begin position="1"/>
        <end position="30"/>
    </location>
</feature>
<dbReference type="EMBL" id="CP067420">
    <property type="protein sequence ID" value="QQP88959.1"/>
    <property type="molecule type" value="Genomic_DNA"/>
</dbReference>
<proteinExistence type="predicted"/>
<dbReference type="Gene3D" id="1.10.760.10">
    <property type="entry name" value="Cytochrome c-like domain"/>
    <property type="match status" value="1"/>
</dbReference>
<organism evidence="7 8">
    <name type="scientific">Skermanella cutis</name>
    <dbReference type="NCBI Taxonomy" id="2775420"/>
    <lineage>
        <taxon>Bacteria</taxon>
        <taxon>Pseudomonadati</taxon>
        <taxon>Pseudomonadota</taxon>
        <taxon>Alphaproteobacteria</taxon>
        <taxon>Rhodospirillales</taxon>
        <taxon>Azospirillaceae</taxon>
        <taxon>Skermanella</taxon>
    </lineage>
</organism>
<dbReference type="InterPro" id="IPR009056">
    <property type="entry name" value="Cyt_c-like_dom"/>
</dbReference>
<evidence type="ECO:0000313" key="8">
    <source>
        <dbReference type="Proteomes" id="UP000595197"/>
    </source>
</evidence>
<name>A0ABX7B3P2_9PROT</name>
<dbReference type="PANTHER" id="PTHR35008:SF8">
    <property type="entry name" value="ALCOHOL DEHYDROGENASE CYTOCHROME C SUBUNIT"/>
    <property type="match status" value="1"/>
</dbReference>
<dbReference type="Pfam" id="PF13442">
    <property type="entry name" value="Cytochrome_CBB3"/>
    <property type="match status" value="1"/>
</dbReference>
<reference evidence="7" key="1">
    <citation type="submission" date="2021-02" db="EMBL/GenBank/DDBJ databases">
        <title>Skermanella TT6 skin isolate.</title>
        <authorList>
            <person name="Lee K."/>
            <person name="Ganzorig M."/>
        </authorList>
    </citation>
    <scope>NUCLEOTIDE SEQUENCE</scope>
    <source>
        <strain evidence="7">TT6</strain>
    </source>
</reference>
<protein>
    <submittedName>
        <fullName evidence="7">C-type cytochrome</fullName>
    </submittedName>
</protein>
<dbReference type="Proteomes" id="UP000595197">
    <property type="component" value="Chromosome"/>
</dbReference>
<keyword evidence="8" id="KW-1185">Reference proteome</keyword>
<evidence type="ECO:0000256" key="5">
    <source>
        <dbReference type="SAM" id="SignalP"/>
    </source>
</evidence>
<sequence>MSRFPENAKRRCVLLGALLAATLLSGAAMAGDRYGFGRPVTPEEIAGWNRTVRAEDGLGLPAGSGNATDGEEVFSEKCAVCHGDFGEGTRYLPLAGGFDTLATADPVRTVGSFWPYAPGVFSYIYTSMPFGQAHSLTADETYGIVAYILYLNDLLGQDETLDAARLVSIRMPNRDGFLEEDPRPDVPAGEPCMKDCRKGEPVRITARAVDANITPDIAPAGK</sequence>
<feature type="chain" id="PRO_5046326801" evidence="5">
    <location>
        <begin position="31"/>
        <end position="222"/>
    </location>
</feature>
<keyword evidence="1 4" id="KW-0349">Heme</keyword>
<evidence type="ECO:0000256" key="3">
    <source>
        <dbReference type="ARBA" id="ARBA00023004"/>
    </source>
</evidence>
<dbReference type="InterPro" id="IPR036909">
    <property type="entry name" value="Cyt_c-like_dom_sf"/>
</dbReference>